<dbReference type="Gene3D" id="1.20.58.390">
    <property type="entry name" value="Neurotransmitter-gated ion-channel transmembrane domain"/>
    <property type="match status" value="1"/>
</dbReference>
<dbReference type="FunFam" id="2.70.170.10:FF:000021">
    <property type="entry name" value="Gamma-aminobutyric acid receptor isoform 3b"/>
    <property type="match status" value="1"/>
</dbReference>
<sequence length="405" mass="47367">MSWRRVWLALFLGCLSLLFCCAEEKEITDEMRKSMEEARNLSLFINNVIRRHPRNVRPNAGGEKVMVDIEFKVISFGEIKEANMEYSLDIFFRQWWYDSRFAHNYSMPFTMAADPTELFWTPDTYFWNVKSANYHRVTRENMRVMINPDGKIYFSARITLTCQCEMDLHLYPLDTQECPLRIESYAHTVADVDYRWKGGETQGVEIVSEEMAQFDLLGVRTDTKKSTNSKGAFASLKATFRFRRRMDFYLSSIYVPEVILVVLSWTTFFITPSAVPARTALSITTILTTILLSSSVNSGMPKVSYMKSIDHFMLISFGFIFAALIEYIIVLNSPSRFTECFPMLFRTYSIPEEAQLHKSDGSIANRKPAEPSKTHWIDRFSRYFFPISYSIFFLAYWIHYQSQRQ</sequence>
<dbReference type="GO" id="GO:0005254">
    <property type="term" value="F:chloride channel activity"/>
    <property type="evidence" value="ECO:0007669"/>
    <property type="project" value="UniProtKB-KW"/>
</dbReference>
<dbReference type="GO" id="GO:0045211">
    <property type="term" value="C:postsynaptic membrane"/>
    <property type="evidence" value="ECO:0007669"/>
    <property type="project" value="UniProtKB-SubCell"/>
</dbReference>
<dbReference type="NCBIfam" id="TIGR00860">
    <property type="entry name" value="LIC"/>
    <property type="match status" value="1"/>
</dbReference>
<evidence type="ECO:0000256" key="3">
    <source>
        <dbReference type="ARBA" id="ARBA00022475"/>
    </source>
</evidence>
<dbReference type="FunFam" id="1.20.58.390:FF:000098">
    <property type="entry name" value="Predicted protein"/>
    <property type="match status" value="1"/>
</dbReference>
<evidence type="ECO:0000259" key="21">
    <source>
        <dbReference type="Pfam" id="PF02931"/>
    </source>
</evidence>
<evidence type="ECO:0000256" key="19">
    <source>
        <dbReference type="ARBA" id="ARBA00071250"/>
    </source>
</evidence>
<dbReference type="PROSITE" id="PS00236">
    <property type="entry name" value="NEUROTR_ION_CHANNEL"/>
    <property type="match status" value="1"/>
</dbReference>
<evidence type="ECO:0000256" key="20">
    <source>
        <dbReference type="RuleBase" id="RU000687"/>
    </source>
</evidence>
<dbReference type="eggNOG" id="KOG3643">
    <property type="taxonomic scope" value="Eukaryota"/>
</dbReference>
<keyword evidence="15" id="KW-0628">Postsynaptic cell membrane</keyword>
<keyword evidence="6 20" id="KW-1133">Transmembrane helix</keyword>
<feature type="signal peptide" evidence="20">
    <location>
        <begin position="1"/>
        <end position="22"/>
    </location>
</feature>
<dbReference type="SUPFAM" id="SSF63712">
    <property type="entry name" value="Nicotinic receptor ligand binding domain-like"/>
    <property type="match status" value="1"/>
</dbReference>
<keyword evidence="5 20" id="KW-0732">Signal</keyword>
<organism evidence="23 24">
    <name type="scientific">Nematostella vectensis</name>
    <name type="common">Starlet sea anemone</name>
    <dbReference type="NCBI Taxonomy" id="45351"/>
    <lineage>
        <taxon>Eukaryota</taxon>
        <taxon>Metazoa</taxon>
        <taxon>Cnidaria</taxon>
        <taxon>Anthozoa</taxon>
        <taxon>Hexacorallia</taxon>
        <taxon>Actiniaria</taxon>
        <taxon>Edwardsiidae</taxon>
        <taxon>Nematostella</taxon>
    </lineage>
</organism>
<dbReference type="PRINTS" id="PR00252">
    <property type="entry name" value="NRIONCHANNEL"/>
</dbReference>
<dbReference type="CDD" id="cd19049">
    <property type="entry name" value="LGIC_TM_anion"/>
    <property type="match status" value="1"/>
</dbReference>
<keyword evidence="13" id="KW-0325">Glycoprotein</keyword>
<evidence type="ECO:0000259" key="22">
    <source>
        <dbReference type="Pfam" id="PF02932"/>
    </source>
</evidence>
<evidence type="ECO:0000256" key="17">
    <source>
        <dbReference type="ARBA" id="ARBA00023303"/>
    </source>
</evidence>
<dbReference type="Pfam" id="PF02932">
    <property type="entry name" value="Neur_chan_memb"/>
    <property type="match status" value="1"/>
</dbReference>
<keyword evidence="3" id="KW-1003">Cell membrane</keyword>
<dbReference type="Pfam" id="PF02931">
    <property type="entry name" value="Neur_chan_LBD"/>
    <property type="match status" value="1"/>
</dbReference>
<keyword evidence="11" id="KW-0675">Receptor</keyword>
<keyword evidence="2 20" id="KW-0813">Transport</keyword>
<feature type="transmembrane region" description="Helical" evidence="20">
    <location>
        <begin position="383"/>
        <end position="400"/>
    </location>
</feature>
<evidence type="ECO:0000256" key="18">
    <source>
        <dbReference type="ARBA" id="ARBA00034104"/>
    </source>
</evidence>
<dbReference type="GO" id="GO:1902476">
    <property type="term" value="P:chloride transmembrane transport"/>
    <property type="evidence" value="ECO:0000318"/>
    <property type="project" value="GO_Central"/>
</dbReference>
<keyword evidence="9 20" id="KW-0472">Membrane</keyword>
<feature type="transmembrane region" description="Helical" evidence="20">
    <location>
        <begin position="312"/>
        <end position="331"/>
    </location>
</feature>
<dbReference type="STRING" id="45351.A7RZG9"/>
<dbReference type="AlphaFoldDB" id="A7RZG9"/>
<dbReference type="InterPro" id="IPR036734">
    <property type="entry name" value="Neur_chan_lig-bd_sf"/>
</dbReference>
<dbReference type="Proteomes" id="UP000001593">
    <property type="component" value="Unassembled WGS sequence"/>
</dbReference>
<gene>
    <name evidence="23" type="ORF">NEMVEDRAFT_v1g204447</name>
</gene>
<name>A7RZG9_NEMVE</name>
<dbReference type="GO" id="GO:0004888">
    <property type="term" value="F:transmembrane signaling receptor activity"/>
    <property type="evidence" value="ECO:0007669"/>
    <property type="project" value="InterPro"/>
</dbReference>
<reference evidence="23 24" key="1">
    <citation type="journal article" date="2007" name="Science">
        <title>Sea anemone genome reveals ancestral eumetazoan gene repertoire and genomic organization.</title>
        <authorList>
            <person name="Putnam N.H."/>
            <person name="Srivastava M."/>
            <person name="Hellsten U."/>
            <person name="Dirks B."/>
            <person name="Chapman J."/>
            <person name="Salamov A."/>
            <person name="Terry A."/>
            <person name="Shapiro H."/>
            <person name="Lindquist E."/>
            <person name="Kapitonov V.V."/>
            <person name="Jurka J."/>
            <person name="Genikhovich G."/>
            <person name="Grigoriev I.V."/>
            <person name="Lucas S.M."/>
            <person name="Steele R.E."/>
            <person name="Finnerty J.R."/>
            <person name="Technau U."/>
            <person name="Martindale M.Q."/>
            <person name="Rokhsar D.S."/>
        </authorList>
    </citation>
    <scope>NUCLEOTIDE SEQUENCE [LARGE SCALE GENOMIC DNA]</scope>
    <source>
        <strain evidence="24">CH2 X CH6</strain>
    </source>
</reference>
<dbReference type="InterPro" id="IPR006029">
    <property type="entry name" value="Neurotrans-gated_channel_TM"/>
</dbReference>
<dbReference type="PRINTS" id="PR00253">
    <property type="entry name" value="GABAARECEPTR"/>
</dbReference>
<dbReference type="InterPro" id="IPR006028">
    <property type="entry name" value="GABAA/Glycine_rcpt"/>
</dbReference>
<evidence type="ECO:0000256" key="8">
    <source>
        <dbReference type="ARBA" id="ARBA00023065"/>
    </source>
</evidence>
<evidence type="ECO:0000256" key="5">
    <source>
        <dbReference type="ARBA" id="ARBA00022729"/>
    </source>
</evidence>
<comment type="similarity">
    <text evidence="1">Belongs to the ligand-gated ion channel (TC 1.A.9) family. Gamma-aminobutyric acid receptor (TC 1.A.9.5) subfamily.</text>
</comment>
<dbReference type="InterPro" id="IPR006202">
    <property type="entry name" value="Neur_chan_lig-bd"/>
</dbReference>
<dbReference type="KEGG" id="nve:5515003"/>
<evidence type="ECO:0000256" key="1">
    <source>
        <dbReference type="ARBA" id="ARBA00010180"/>
    </source>
</evidence>
<evidence type="ECO:0000313" key="24">
    <source>
        <dbReference type="Proteomes" id="UP000001593"/>
    </source>
</evidence>
<evidence type="ECO:0000256" key="16">
    <source>
        <dbReference type="ARBA" id="ARBA00023286"/>
    </source>
</evidence>
<dbReference type="InterPro" id="IPR006201">
    <property type="entry name" value="Neur_channel"/>
</dbReference>
<feature type="domain" description="Neurotransmitter-gated ion-channel transmembrane" evidence="22">
    <location>
        <begin position="253"/>
        <end position="334"/>
    </location>
</feature>
<dbReference type="PANTHER" id="PTHR18945">
    <property type="entry name" value="NEUROTRANSMITTER GATED ION CHANNEL"/>
    <property type="match status" value="1"/>
</dbReference>
<keyword evidence="14" id="KW-0868">Chloride</keyword>
<evidence type="ECO:0000256" key="4">
    <source>
        <dbReference type="ARBA" id="ARBA00022692"/>
    </source>
</evidence>
<evidence type="ECO:0000256" key="13">
    <source>
        <dbReference type="ARBA" id="ARBA00023180"/>
    </source>
</evidence>
<evidence type="ECO:0000256" key="15">
    <source>
        <dbReference type="ARBA" id="ARBA00023257"/>
    </source>
</evidence>
<evidence type="ECO:0000256" key="2">
    <source>
        <dbReference type="ARBA" id="ARBA00022448"/>
    </source>
</evidence>
<keyword evidence="16" id="KW-1071">Ligand-gated ion channel</keyword>
<dbReference type="OMA" id="LAYWIHY"/>
<dbReference type="HOGENOM" id="CLU_010920_1_4_1"/>
<feature type="chain" id="PRO_5022266652" description="Gamma-aminobutyric acid receptor subunit beta" evidence="20">
    <location>
        <begin position="23"/>
        <end position="405"/>
    </location>
</feature>
<keyword evidence="24" id="KW-1185">Reference proteome</keyword>
<evidence type="ECO:0000256" key="10">
    <source>
        <dbReference type="ARBA" id="ARBA00023157"/>
    </source>
</evidence>
<evidence type="ECO:0000256" key="7">
    <source>
        <dbReference type="ARBA" id="ARBA00023018"/>
    </source>
</evidence>
<dbReference type="InterPro" id="IPR036719">
    <property type="entry name" value="Neuro-gated_channel_TM_sf"/>
</dbReference>
<accession>A7RZG9</accession>
<feature type="domain" description="Neurotransmitter-gated ion-channel ligand-binding" evidence="21">
    <location>
        <begin position="45"/>
        <end position="246"/>
    </location>
</feature>
<dbReference type="GO" id="GO:0005231">
    <property type="term" value="F:excitatory extracellular ligand-gated monoatomic ion channel activity"/>
    <property type="evidence" value="ECO:0000318"/>
    <property type="project" value="GO_Central"/>
</dbReference>
<keyword evidence="17 20" id="KW-0407">Ion channel</keyword>
<dbReference type="GO" id="GO:0034707">
    <property type="term" value="C:chloride channel complex"/>
    <property type="evidence" value="ECO:0007669"/>
    <property type="project" value="UniProtKB-KW"/>
</dbReference>
<dbReference type="CDD" id="cd18990">
    <property type="entry name" value="LGIC_ECD_GABAAR"/>
    <property type="match status" value="1"/>
</dbReference>
<evidence type="ECO:0000256" key="12">
    <source>
        <dbReference type="ARBA" id="ARBA00023173"/>
    </source>
</evidence>
<evidence type="ECO:0000256" key="14">
    <source>
        <dbReference type="ARBA" id="ARBA00023214"/>
    </source>
</evidence>
<keyword evidence="7" id="KW-0770">Synapse</keyword>
<dbReference type="Gene3D" id="2.70.170.10">
    <property type="entry name" value="Neurotransmitter-gated ion-channel ligand-binding domain"/>
    <property type="match status" value="1"/>
</dbReference>
<evidence type="ECO:0000313" key="23">
    <source>
        <dbReference type="EMBL" id="EDO43090.1"/>
    </source>
</evidence>
<protein>
    <recommendedName>
        <fullName evidence="19">Gamma-aminobutyric acid receptor subunit beta</fullName>
    </recommendedName>
</protein>
<keyword evidence="8 20" id="KW-0406">Ion transport</keyword>
<dbReference type="InterPro" id="IPR018000">
    <property type="entry name" value="Neurotransmitter_ion_chnl_CS"/>
</dbReference>
<keyword evidence="4 20" id="KW-0812">Transmembrane</keyword>
<feature type="transmembrane region" description="Helical" evidence="20">
    <location>
        <begin position="248"/>
        <end position="268"/>
    </location>
</feature>
<comment type="subcellular location">
    <subcellularLocation>
        <location evidence="18">Postsynaptic cell membrane</location>
        <topology evidence="18">Multi-pass membrane protein</topology>
    </subcellularLocation>
</comment>
<dbReference type="EMBL" id="DS469557">
    <property type="protein sequence ID" value="EDO43090.1"/>
    <property type="molecule type" value="Genomic_DNA"/>
</dbReference>
<keyword evidence="12" id="KW-0869">Chloride channel</keyword>
<evidence type="ECO:0000256" key="11">
    <source>
        <dbReference type="ARBA" id="ARBA00023170"/>
    </source>
</evidence>
<proteinExistence type="inferred from homology"/>
<dbReference type="SUPFAM" id="SSF90112">
    <property type="entry name" value="Neurotransmitter-gated ion-channel transmembrane pore"/>
    <property type="match status" value="1"/>
</dbReference>
<dbReference type="PhylomeDB" id="A7RZG9"/>
<feature type="transmembrane region" description="Helical" evidence="20">
    <location>
        <begin position="280"/>
        <end position="300"/>
    </location>
</feature>
<dbReference type="InParanoid" id="A7RZG9"/>
<evidence type="ECO:0000256" key="6">
    <source>
        <dbReference type="ARBA" id="ARBA00022989"/>
    </source>
</evidence>
<keyword evidence="10" id="KW-1015">Disulfide bond</keyword>
<evidence type="ECO:0000256" key="9">
    <source>
        <dbReference type="ARBA" id="ARBA00023136"/>
    </source>
</evidence>
<dbReference type="InterPro" id="IPR038050">
    <property type="entry name" value="Neuro_actylchol_rec"/>
</dbReference>